<dbReference type="KEGG" id="dti:Desti_4001"/>
<dbReference type="EMBL" id="CP003360">
    <property type="protein sequence ID" value="AFM26642.1"/>
    <property type="molecule type" value="Genomic_DNA"/>
</dbReference>
<reference evidence="3" key="1">
    <citation type="submission" date="2012-06" db="EMBL/GenBank/DDBJ databases">
        <title>Complete sequence of chromosome of Desulfomonile tiedjei DSM 6799.</title>
        <authorList>
            <person name="Lucas S."/>
            <person name="Copeland A."/>
            <person name="Lapidus A."/>
            <person name="Glavina del Rio T."/>
            <person name="Dalin E."/>
            <person name="Tice H."/>
            <person name="Bruce D."/>
            <person name="Goodwin L."/>
            <person name="Pitluck S."/>
            <person name="Peters L."/>
            <person name="Ovchinnikova G."/>
            <person name="Zeytun A."/>
            <person name="Lu M."/>
            <person name="Kyrpides N."/>
            <person name="Mavromatis K."/>
            <person name="Ivanova N."/>
            <person name="Brettin T."/>
            <person name="Detter J.C."/>
            <person name="Han C."/>
            <person name="Larimer F."/>
            <person name="Land M."/>
            <person name="Hauser L."/>
            <person name="Markowitz V."/>
            <person name="Cheng J.-F."/>
            <person name="Hugenholtz P."/>
            <person name="Woyke T."/>
            <person name="Wu D."/>
            <person name="Spring S."/>
            <person name="Schroeder M."/>
            <person name="Brambilla E."/>
            <person name="Klenk H.-P."/>
            <person name="Eisen J.A."/>
        </authorList>
    </citation>
    <scope>NUCLEOTIDE SEQUENCE [LARGE SCALE GENOMIC DNA]</scope>
    <source>
        <strain evidence="3">ATCC 49306 / DSM 6799 / DCB-1</strain>
    </source>
</reference>
<dbReference type="RefSeq" id="WP_014811768.1">
    <property type="nucleotide sequence ID" value="NC_018025.1"/>
</dbReference>
<keyword evidence="1" id="KW-1133">Transmembrane helix</keyword>
<dbReference type="OrthoDB" id="116741at2"/>
<evidence type="ECO:0000313" key="2">
    <source>
        <dbReference type="EMBL" id="AFM26642.1"/>
    </source>
</evidence>
<sequence length="228" mass="26565">MSKNPAQNVRPRWKKFLRALAVIFLITIPIIIVGAAALLFVYEFGLGPFRCLPSDETLIRHFQKHRADFELLVQIYREDPDLPNNFGMVSKPTPEISAIMNRINVRDLRSDWTIWLPPDPYSEEAKSETKARKLIQKVHRGEAEGRRFSGVSMTYDHGPVRRFDKYLSEVFKGYYYTPFPPRVENGLLKKPDGAEPVFHHLNTYPPRLILGDCVYRQFAPQWFIKLCQ</sequence>
<keyword evidence="3" id="KW-1185">Reference proteome</keyword>
<evidence type="ECO:0000313" key="3">
    <source>
        <dbReference type="Proteomes" id="UP000006055"/>
    </source>
</evidence>
<dbReference type="HOGENOM" id="CLU_1213242_0_0_7"/>
<feature type="transmembrane region" description="Helical" evidence="1">
    <location>
        <begin position="20"/>
        <end position="42"/>
    </location>
</feature>
<gene>
    <name evidence="2" type="ordered locus">Desti_4001</name>
</gene>
<keyword evidence="1" id="KW-0472">Membrane</keyword>
<proteinExistence type="predicted"/>
<organism evidence="2 3">
    <name type="scientific">Desulfomonile tiedjei (strain ATCC 49306 / DSM 6799 / DCB-1)</name>
    <dbReference type="NCBI Taxonomy" id="706587"/>
    <lineage>
        <taxon>Bacteria</taxon>
        <taxon>Pseudomonadati</taxon>
        <taxon>Thermodesulfobacteriota</taxon>
        <taxon>Desulfomonilia</taxon>
        <taxon>Desulfomonilales</taxon>
        <taxon>Desulfomonilaceae</taxon>
        <taxon>Desulfomonile</taxon>
    </lineage>
</organism>
<dbReference type="AlphaFoldDB" id="I4CAQ1"/>
<dbReference type="eggNOG" id="ENOG50341WH">
    <property type="taxonomic scope" value="Bacteria"/>
</dbReference>
<evidence type="ECO:0000256" key="1">
    <source>
        <dbReference type="SAM" id="Phobius"/>
    </source>
</evidence>
<name>I4CAQ1_DESTA</name>
<accession>I4CAQ1</accession>
<keyword evidence="1" id="KW-0812">Transmembrane</keyword>
<protein>
    <submittedName>
        <fullName evidence="2">Uncharacterized protein</fullName>
    </submittedName>
</protein>
<dbReference type="Proteomes" id="UP000006055">
    <property type="component" value="Chromosome"/>
</dbReference>